<evidence type="ECO:0000256" key="2">
    <source>
        <dbReference type="ARBA" id="ARBA00022553"/>
    </source>
</evidence>
<dbReference type="PROSITE" id="PS52019">
    <property type="entry name" value="PKS_MFAS_DH"/>
    <property type="match status" value="1"/>
</dbReference>
<dbReference type="PROSITE" id="PS50075">
    <property type="entry name" value="CARRIER"/>
    <property type="match status" value="1"/>
</dbReference>
<keyword evidence="3" id="KW-0808">Transferase</keyword>
<feature type="region of interest" description="Disordered" evidence="6">
    <location>
        <begin position="194"/>
        <end position="301"/>
    </location>
</feature>
<dbReference type="GO" id="GO:0005737">
    <property type="term" value="C:cytoplasm"/>
    <property type="evidence" value="ECO:0007669"/>
    <property type="project" value="TreeGrafter"/>
</dbReference>
<dbReference type="InterPro" id="IPR013154">
    <property type="entry name" value="ADH-like_N"/>
</dbReference>
<evidence type="ECO:0000259" key="7">
    <source>
        <dbReference type="PROSITE" id="PS50075"/>
    </source>
</evidence>
<evidence type="ECO:0000256" key="4">
    <source>
        <dbReference type="ARBA" id="ARBA00023268"/>
    </source>
</evidence>
<dbReference type="SUPFAM" id="SSF51735">
    <property type="entry name" value="NAD(P)-binding Rossmann-fold domains"/>
    <property type="match status" value="3"/>
</dbReference>
<dbReference type="InterPro" id="IPR013968">
    <property type="entry name" value="PKS_KR"/>
</dbReference>
<dbReference type="Pfam" id="PF21089">
    <property type="entry name" value="PKS_DH_N"/>
    <property type="match status" value="1"/>
</dbReference>
<dbReference type="InterPro" id="IPR014031">
    <property type="entry name" value="Ketoacyl_synth_C"/>
</dbReference>
<feature type="region of interest" description="N-terminal hotdog fold" evidence="5">
    <location>
        <begin position="1206"/>
        <end position="1329"/>
    </location>
</feature>
<dbReference type="InterPro" id="IPR042104">
    <property type="entry name" value="PKS_dehydratase_sf"/>
</dbReference>
<evidence type="ECO:0000313" key="11">
    <source>
        <dbReference type="Proteomes" id="UP000238356"/>
    </source>
</evidence>
<dbReference type="SUPFAM" id="SSF52151">
    <property type="entry name" value="FabD/lysophospholipase-like"/>
    <property type="match status" value="1"/>
</dbReference>
<dbReference type="Pfam" id="PF14765">
    <property type="entry name" value="PS-DH"/>
    <property type="match status" value="1"/>
</dbReference>
<protein>
    <submittedName>
        <fullName evidence="10">Beta-ketoacyl synthase</fullName>
    </submittedName>
</protein>
<dbReference type="GO" id="GO:0071770">
    <property type="term" value="P:DIM/DIP cell wall layer assembly"/>
    <property type="evidence" value="ECO:0007669"/>
    <property type="project" value="TreeGrafter"/>
</dbReference>
<dbReference type="InterPro" id="IPR001227">
    <property type="entry name" value="Ac_transferase_dom_sf"/>
</dbReference>
<dbReference type="PANTHER" id="PTHR43775:SF37">
    <property type="entry name" value="SI:DKEY-61P9.11"/>
    <property type="match status" value="1"/>
</dbReference>
<dbReference type="InterPro" id="IPR018201">
    <property type="entry name" value="Ketoacyl_synth_AS"/>
</dbReference>
<dbReference type="SMART" id="SM00822">
    <property type="entry name" value="PKS_KR"/>
    <property type="match status" value="1"/>
</dbReference>
<dbReference type="CDD" id="cd05195">
    <property type="entry name" value="enoyl_red"/>
    <property type="match status" value="1"/>
</dbReference>
<sequence>MHGRAVRGRRRRRSARPARHPLSPDHPPHLSLSAPPLLGGSVRRHACDRRAERTRCGGSASAGRSPRCGQPRCRSIGHDSFGRWSGNCPGVRSSRTACAHRCDRVGRARESRRIGAARAVRGGAVPAAPTRERGGGREYPAGLPDAGFRSRRSADTAAGTRLRLAHGDRIANRIGPCARAADRSGIRLRIPDGHSADRRAHRAVGRRTDDSVRAGRRTGDVGTGDCGGTDHDRAAAEVPRPGRPAPRVVRHPRQHDPHPARRLERIRSHRAGSRGSGCPGRGAALTPTATNPSALPEGGDSSEALRGAIAALRTARGALAQRSEPVAVIGAGCRLPGGVGSLEEFSEFLRAGGDGVVDIPPDRWDVEHYYDPDADAPGRSFIAKMGALTDIGDFDAAFFGISPREAEAMDPQQRLLLEVAWEALEHAAIPPESLRESRTGVFVGMCPNDYGAAATDPAAIDIYSATGLAPSVAAGRIAYHLGLQGPALVVDTACSSALVALHLAVQSLRSGECELALVAGVNLIVSPQSMISMSKLRAPSPSNRCAPFSAAADGLVRGEGCGVVVLKRESAAHAAGDRVLASIVATAVDQDGRSNGLTAPNSRAQEQVLRDALREAKLEAGRIDYIEAHGTGTPLGDPIELRALSAVFGADRGRPLLVGSAKGNLGHLEPAAGIAGLLKAITVVRDRIVPPTLHFDAPNPLIDWDATPIVIPAEAREISGAEPVYAGVSAFGFSGTNAHTIITTAPGIEPAAEDAGDVGVAAEPARELLVLPLSAATEQALRDTALRWRDRLAAGAPARDLCFTASRRAALDHRAVVIGETAAALQRGLTAVAEDRDRAGVIRGRRGEPGALVFVFAGFGGHWTGMGAQLMADYPVFAEAVRRCAAAFEPHLGTDIAELLATGESDGGRIDLAQPMSFAVQIGLAELLAATGFRPDAVIGHSVGEIAAARVAGALSLADAAAVIVHRNRVLRAIEGTGGMLSVPMSAGELAGWLEQIEGEFDLAAVNGPAQVVVSGTVADLDRLEKALAAAGYDPRRVKIESAAHSRQLDPHLDAFVERIAGITAIPGGRAAFLSTVESDYVPTDALTADYWGRNLRSTVRLDETVERVLAEGPATFVEIGPNPVLVDGIRARIDASNDRGAVAGSLKRNGYARRDILELIARLYVHGVPVDWAAAGVRGRIVELPAYPWQHKRFWARSDWDVAAEQHDGQAVVESSVSGERLLQRVVDPARSPWLLDHAVGDTPVAAGAWLVNLAAAARLQHGFGPGCHFADIRFERVLTLPETGRRVQVVLRDNEFRISARAAEPGGAATVWTEHARGRIVSGENIPEVPGLAAARRHCLTAVDPQDLYAAYTRNGTRYGPAFRTVTELSVGDGEALGRVSAAAGARDPEHGVTAAAVLDGCFQVVGALAGDELFLPSAIGALHVADHIPPQVHAHVRRYARDGRLQTADLDIYADDGSLVATVRELTATRVDAADTADAAVLAVDWQQRPRATGRLSGRWVVVGGDPDDDAPLGPETLIQELVAAGADAATVAVAPSADDTEPHAPTFDEPADHILYLAGTEDGATAFADLAALLGLARAAVRMTSAPRLWVVTRGGQAVAQECVDPWQAALWGFGTALAAEHPELRTTLVDLAADAGVDGDDTADLVAELADGSERHIALRSGLRWVARLDRVRLNPDPPVVAAGTRGFGVDIDEPGRLQTLTLRGRGRPRPGPREVVVAVAAAGLNFADVMWAMGFFADLDDVPLGSECAGTVVAVGAEVDTVRVGDRVVAVALNCLATHAVADAALVYRLPETFALTDAAALPTAYTTACYALEHLARVRPGMRILIHSATGGTGAAAIAVARRHGLEIIATAGTEDKRRFLRELGIEHVFDSRTTEFEQQVLDVTAGAGVDIVLNSLTGAAAEASLRTVAADGIFLELGKRDIYGSGRLPLEHFKRRITYTAVDMAGLHRERPEVFAELLHHTLDRVVSGELESLPVQTYPIAAAAEVFRLMSTGAHTGKLVLVTDDAATTDIVRGAAQGLAEPGCVLITGGLGGLGLELARTLVERGGTQVGLLARREPTADERAIIDELNVAGERVIVERADVADAVEVTDAVGRLRSRIGPVRGVFHLAAVLRDAVLTNQSWDRFDPVLRPKALGAWNIHRAVTGDPVEYFVMYSSTATLLPSGGQLNYAAANAFLDGLAHYRRAQGLAATAVAWGPFRDTGLAARSDATEEYLAGRGIRSLAPATAYTLLETLLDDGRPRAAIIGLDADAWLGAHPFARAVPMYEPLRAMGSGATSALADELRRLPAEEREAALWELLLSRTAAVLRIDADEIDPAAPFLELGMSSLALLEFKNGLSAALGIDLPGAVHWEHPTVRAMHRYLSGRLREEESR</sequence>
<dbReference type="InterPro" id="IPR016035">
    <property type="entry name" value="Acyl_Trfase/lysoPLipase"/>
</dbReference>
<dbReference type="Pfam" id="PF00550">
    <property type="entry name" value="PP-binding"/>
    <property type="match status" value="1"/>
</dbReference>
<dbReference type="Pfam" id="PF00109">
    <property type="entry name" value="ketoacyl-synt"/>
    <property type="match status" value="1"/>
</dbReference>
<dbReference type="InterPro" id="IPR050091">
    <property type="entry name" value="PKS_NRPS_Biosynth_Enz"/>
</dbReference>
<dbReference type="SUPFAM" id="SSF47336">
    <property type="entry name" value="ACP-like"/>
    <property type="match status" value="1"/>
</dbReference>
<dbReference type="Pfam" id="PF02801">
    <property type="entry name" value="Ketoacyl-synt_C"/>
    <property type="match status" value="1"/>
</dbReference>
<dbReference type="SMART" id="SM00826">
    <property type="entry name" value="PKS_DH"/>
    <property type="match status" value="1"/>
</dbReference>
<dbReference type="InterPro" id="IPR014030">
    <property type="entry name" value="Ketoacyl_synth_N"/>
</dbReference>
<dbReference type="SMART" id="SM00829">
    <property type="entry name" value="PKS_ER"/>
    <property type="match status" value="1"/>
</dbReference>
<accession>A0A2S6A453</accession>
<gene>
    <name evidence="10" type="ORF">C5F51_19075</name>
</gene>
<dbReference type="InterPro" id="IPR049552">
    <property type="entry name" value="PKS_DH_N"/>
</dbReference>
<keyword evidence="11" id="KW-1185">Reference proteome</keyword>
<feature type="region of interest" description="Disordered" evidence="6">
    <location>
        <begin position="121"/>
        <end position="151"/>
    </location>
</feature>
<dbReference type="Pfam" id="PF13602">
    <property type="entry name" value="ADH_zinc_N_2"/>
    <property type="match status" value="1"/>
</dbReference>
<dbReference type="InterPro" id="IPR014043">
    <property type="entry name" value="Acyl_transferase_dom"/>
</dbReference>
<dbReference type="InterPro" id="IPR049900">
    <property type="entry name" value="PKS_mFAS_DH"/>
</dbReference>
<dbReference type="SMART" id="SM00825">
    <property type="entry name" value="PKS_KS"/>
    <property type="match status" value="1"/>
</dbReference>
<dbReference type="EMBL" id="PSZD01000011">
    <property type="protein sequence ID" value="PPJ26772.1"/>
    <property type="molecule type" value="Genomic_DNA"/>
</dbReference>
<keyword evidence="1" id="KW-0596">Phosphopantetheine</keyword>
<dbReference type="InterPro" id="IPR057326">
    <property type="entry name" value="KR_dom"/>
</dbReference>
<dbReference type="InterPro" id="IPR020843">
    <property type="entry name" value="ER"/>
</dbReference>
<feature type="domain" description="Ketosynthase family 3 (KS3)" evidence="8">
    <location>
        <begin position="323"/>
        <end position="744"/>
    </location>
</feature>
<dbReference type="GO" id="GO:0016491">
    <property type="term" value="F:oxidoreductase activity"/>
    <property type="evidence" value="ECO:0007669"/>
    <property type="project" value="InterPro"/>
</dbReference>
<feature type="active site" description="Proton donor; for dehydratase activity" evidence="5">
    <location>
        <position position="1402"/>
    </location>
</feature>
<dbReference type="Pfam" id="PF08240">
    <property type="entry name" value="ADH_N"/>
    <property type="match status" value="1"/>
</dbReference>
<dbReference type="Pfam" id="PF16197">
    <property type="entry name" value="KAsynt_C_assoc"/>
    <property type="match status" value="1"/>
</dbReference>
<dbReference type="InterPro" id="IPR016036">
    <property type="entry name" value="Malonyl_transacylase_ACP-bd"/>
</dbReference>
<dbReference type="Gene3D" id="3.40.50.720">
    <property type="entry name" value="NAD(P)-binding Rossmann-like Domain"/>
    <property type="match status" value="3"/>
</dbReference>
<dbReference type="SMART" id="SM00823">
    <property type="entry name" value="PKS_PP"/>
    <property type="match status" value="1"/>
</dbReference>
<dbReference type="Gene3D" id="1.10.1200.10">
    <property type="entry name" value="ACP-like"/>
    <property type="match status" value="1"/>
</dbReference>
<evidence type="ECO:0000259" key="8">
    <source>
        <dbReference type="PROSITE" id="PS52004"/>
    </source>
</evidence>
<dbReference type="GO" id="GO:0006633">
    <property type="term" value="P:fatty acid biosynthetic process"/>
    <property type="evidence" value="ECO:0007669"/>
    <property type="project" value="InterPro"/>
</dbReference>
<dbReference type="GO" id="GO:0004315">
    <property type="term" value="F:3-oxoacyl-[acyl-carrier-protein] synthase activity"/>
    <property type="evidence" value="ECO:0007669"/>
    <property type="project" value="InterPro"/>
</dbReference>
<dbReference type="InterPro" id="IPR036291">
    <property type="entry name" value="NAD(P)-bd_dom_sf"/>
</dbReference>
<feature type="active site" description="Proton acceptor; for dehydratase activity" evidence="5">
    <location>
        <position position="1239"/>
    </location>
</feature>
<evidence type="ECO:0000256" key="1">
    <source>
        <dbReference type="ARBA" id="ARBA00022450"/>
    </source>
</evidence>
<dbReference type="Gene3D" id="3.10.129.110">
    <property type="entry name" value="Polyketide synthase dehydratase"/>
    <property type="match status" value="1"/>
</dbReference>
<dbReference type="Gene3D" id="3.30.70.3290">
    <property type="match status" value="1"/>
</dbReference>
<dbReference type="InterPro" id="IPR009081">
    <property type="entry name" value="PP-bd_ACP"/>
</dbReference>
<keyword evidence="2" id="KW-0597">Phosphoprotein</keyword>
<feature type="compositionally biased region" description="Basic and acidic residues" evidence="6">
    <location>
        <begin position="206"/>
        <end position="219"/>
    </location>
</feature>
<dbReference type="InterPro" id="IPR011032">
    <property type="entry name" value="GroES-like_sf"/>
</dbReference>
<dbReference type="InterPro" id="IPR049551">
    <property type="entry name" value="PKS_DH_C"/>
</dbReference>
<dbReference type="Gene3D" id="3.90.180.10">
    <property type="entry name" value="Medium-chain alcohol dehydrogenases, catalytic domain"/>
    <property type="match status" value="1"/>
</dbReference>
<dbReference type="Pfam" id="PF08659">
    <property type="entry name" value="KR"/>
    <property type="match status" value="1"/>
</dbReference>
<dbReference type="PROSITE" id="PS00606">
    <property type="entry name" value="KS3_1"/>
    <property type="match status" value="1"/>
</dbReference>
<evidence type="ECO:0000256" key="5">
    <source>
        <dbReference type="PROSITE-ProRule" id="PRU01363"/>
    </source>
</evidence>
<dbReference type="FunFam" id="3.40.47.10:FF:000019">
    <property type="entry name" value="Polyketide synthase type I"/>
    <property type="match status" value="1"/>
</dbReference>
<dbReference type="SMART" id="SM01294">
    <property type="entry name" value="PKS_PP_betabranch"/>
    <property type="match status" value="1"/>
</dbReference>
<feature type="compositionally biased region" description="Basic residues" evidence="6">
    <location>
        <begin position="1"/>
        <end position="19"/>
    </location>
</feature>
<dbReference type="GO" id="GO:0005886">
    <property type="term" value="C:plasma membrane"/>
    <property type="evidence" value="ECO:0007669"/>
    <property type="project" value="TreeGrafter"/>
</dbReference>
<dbReference type="SUPFAM" id="SSF50129">
    <property type="entry name" value="GroES-like"/>
    <property type="match status" value="1"/>
</dbReference>
<feature type="region of interest" description="Disordered" evidence="6">
    <location>
        <begin position="1"/>
        <end position="72"/>
    </location>
</feature>
<organism evidence="10 11">
    <name type="scientific">Nocardia nova</name>
    <dbReference type="NCBI Taxonomy" id="37330"/>
    <lineage>
        <taxon>Bacteria</taxon>
        <taxon>Bacillati</taxon>
        <taxon>Actinomycetota</taxon>
        <taxon>Actinomycetes</taxon>
        <taxon>Mycobacteriales</taxon>
        <taxon>Nocardiaceae</taxon>
        <taxon>Nocardia</taxon>
    </lineage>
</organism>
<dbReference type="GO" id="GO:0004312">
    <property type="term" value="F:fatty acid synthase activity"/>
    <property type="evidence" value="ECO:0007669"/>
    <property type="project" value="TreeGrafter"/>
</dbReference>
<dbReference type="InterPro" id="IPR036736">
    <property type="entry name" value="ACP-like_sf"/>
</dbReference>
<dbReference type="SMART" id="SM00827">
    <property type="entry name" value="PKS_AT"/>
    <property type="match status" value="1"/>
</dbReference>
<feature type="compositionally biased region" description="Basic and acidic residues" evidence="6">
    <location>
        <begin position="254"/>
        <end position="266"/>
    </location>
</feature>
<dbReference type="InterPro" id="IPR020806">
    <property type="entry name" value="PKS_PP-bd"/>
</dbReference>
<dbReference type="InterPro" id="IPR016039">
    <property type="entry name" value="Thiolase-like"/>
</dbReference>
<evidence type="ECO:0000313" key="10">
    <source>
        <dbReference type="EMBL" id="PPJ26772.1"/>
    </source>
</evidence>
<feature type="domain" description="PKS/mFAS DH" evidence="9">
    <location>
        <begin position="1206"/>
        <end position="1480"/>
    </location>
</feature>
<dbReference type="Gene3D" id="3.40.47.10">
    <property type="match status" value="1"/>
</dbReference>
<evidence type="ECO:0000256" key="6">
    <source>
        <dbReference type="SAM" id="MobiDB-lite"/>
    </source>
</evidence>
<dbReference type="PANTHER" id="PTHR43775">
    <property type="entry name" value="FATTY ACID SYNTHASE"/>
    <property type="match status" value="1"/>
</dbReference>
<dbReference type="Pfam" id="PF00698">
    <property type="entry name" value="Acyl_transf_1"/>
    <property type="match status" value="1"/>
</dbReference>
<evidence type="ECO:0000259" key="9">
    <source>
        <dbReference type="PROSITE" id="PS52019"/>
    </source>
</evidence>
<feature type="region of interest" description="C-terminal hotdog fold" evidence="5">
    <location>
        <begin position="1342"/>
        <end position="1480"/>
    </location>
</feature>
<dbReference type="InterPro" id="IPR020807">
    <property type="entry name" value="PKS_DH"/>
</dbReference>
<proteinExistence type="predicted"/>
<dbReference type="PROSITE" id="PS52004">
    <property type="entry name" value="KS3_2"/>
    <property type="match status" value="1"/>
</dbReference>
<feature type="compositionally biased region" description="Low complexity" evidence="6">
    <location>
        <begin position="29"/>
        <end position="38"/>
    </location>
</feature>
<feature type="domain" description="Carrier" evidence="7">
    <location>
        <begin position="2296"/>
        <end position="2377"/>
    </location>
</feature>
<dbReference type="GO" id="GO:0031177">
    <property type="term" value="F:phosphopantetheine binding"/>
    <property type="evidence" value="ECO:0007669"/>
    <property type="project" value="InterPro"/>
</dbReference>
<dbReference type="SUPFAM" id="SSF55048">
    <property type="entry name" value="Probable ACP-binding domain of malonyl-CoA ACP transacylase"/>
    <property type="match status" value="1"/>
</dbReference>
<dbReference type="CDD" id="cd00833">
    <property type="entry name" value="PKS"/>
    <property type="match status" value="1"/>
</dbReference>
<reference evidence="10 11" key="1">
    <citation type="submission" date="2018-02" db="EMBL/GenBank/DDBJ databases">
        <title>8 Nocardia nova and 1 Nocardia cyriacigeorgica strain used for evolution to TMP-SMX.</title>
        <authorList>
            <person name="Mehta H."/>
            <person name="Weng J."/>
            <person name="Shamoo Y."/>
        </authorList>
    </citation>
    <scope>NUCLEOTIDE SEQUENCE [LARGE SCALE GENOMIC DNA]</scope>
    <source>
        <strain evidence="10 11">BAA2227</strain>
    </source>
</reference>
<name>A0A2S6A453_9NOCA</name>
<evidence type="ECO:0000256" key="3">
    <source>
        <dbReference type="ARBA" id="ARBA00022679"/>
    </source>
</evidence>
<dbReference type="Gene3D" id="3.40.366.10">
    <property type="entry name" value="Malonyl-Coenzyme A Acyl Carrier Protein, domain 2"/>
    <property type="match status" value="1"/>
</dbReference>
<dbReference type="InterPro" id="IPR020841">
    <property type="entry name" value="PKS_Beta-ketoAc_synthase_dom"/>
</dbReference>
<dbReference type="SUPFAM" id="SSF53901">
    <property type="entry name" value="Thiolase-like"/>
    <property type="match status" value="1"/>
</dbReference>
<dbReference type="FunFam" id="3.40.50.720:FF:000209">
    <property type="entry name" value="Polyketide synthase Pks12"/>
    <property type="match status" value="1"/>
</dbReference>
<keyword evidence="4" id="KW-0511">Multifunctional enzyme</keyword>
<comment type="caution">
    <text evidence="10">The sequence shown here is derived from an EMBL/GenBank/DDBJ whole genome shotgun (WGS) entry which is preliminary data.</text>
</comment>
<dbReference type="InterPro" id="IPR032821">
    <property type="entry name" value="PKS_assoc"/>
</dbReference>
<dbReference type="Proteomes" id="UP000238356">
    <property type="component" value="Unassembled WGS sequence"/>
</dbReference>